<feature type="compositionally biased region" description="Pro residues" evidence="1">
    <location>
        <begin position="53"/>
        <end position="79"/>
    </location>
</feature>
<proteinExistence type="predicted"/>
<evidence type="ECO:0000256" key="1">
    <source>
        <dbReference type="SAM" id="MobiDB-lite"/>
    </source>
</evidence>
<gene>
    <name evidence="2" type="ORF">COCC4DRAFT_64916</name>
</gene>
<evidence type="ECO:0000313" key="3">
    <source>
        <dbReference type="Proteomes" id="UP000012338"/>
    </source>
</evidence>
<evidence type="ECO:0000313" key="2">
    <source>
        <dbReference type="EMBL" id="ENI01085.1"/>
    </source>
</evidence>
<protein>
    <submittedName>
        <fullName evidence="2">Uncharacterized protein</fullName>
    </submittedName>
</protein>
<dbReference type="HOGENOM" id="CLU_986979_0_0_1"/>
<sequence length="282" mass="31108">MYPDLHLNSSSSPPPPPPPETYEPAPPSLPNSPPSHQMAPRPNSPPSHQMAPRPAPPPSHQMAPRPAPPPSHQPVPSYIPPSDRLYATIPPTLDKRCWNQLDDLYKGNLKLNDEGKIKLTPAQHRVYLGDTPTCCDEDQTVGVKLLDLAGSVSLALHYDDGLASAIAKKLLPRLQALAAPDMNRRDLEVYWGHKVTSYLGKNVTITQGRNTRSGKLTGLSIQDSRFGSNLPPGYYKFRISGSRDVEVFLDLVELARGHANICLNDDVEEKADGEDFEEIWHD</sequence>
<feature type="compositionally biased region" description="Pro residues" evidence="1">
    <location>
        <begin position="12"/>
        <end position="33"/>
    </location>
</feature>
<dbReference type="EMBL" id="KB733470">
    <property type="protein sequence ID" value="ENI01085.1"/>
    <property type="molecule type" value="Genomic_DNA"/>
</dbReference>
<dbReference type="AlphaFoldDB" id="N4WNX7"/>
<reference evidence="2 3" key="1">
    <citation type="journal article" date="2012" name="PLoS Pathog.">
        <title>Diverse lifestyles and strategies of plant pathogenesis encoded in the genomes of eighteen Dothideomycetes fungi.</title>
        <authorList>
            <person name="Ohm R.A."/>
            <person name="Feau N."/>
            <person name="Henrissat B."/>
            <person name="Schoch C.L."/>
            <person name="Horwitz B.A."/>
            <person name="Barry K.W."/>
            <person name="Condon B.J."/>
            <person name="Copeland A.C."/>
            <person name="Dhillon B."/>
            <person name="Glaser F."/>
            <person name="Hesse C.N."/>
            <person name="Kosti I."/>
            <person name="LaButti K."/>
            <person name="Lindquist E.A."/>
            <person name="Lucas S."/>
            <person name="Salamov A.A."/>
            <person name="Bradshaw R.E."/>
            <person name="Ciuffetti L."/>
            <person name="Hamelin R.C."/>
            <person name="Kema G.H.J."/>
            <person name="Lawrence C."/>
            <person name="Scott J.A."/>
            <person name="Spatafora J.W."/>
            <person name="Turgeon B.G."/>
            <person name="de Wit P.J.G.M."/>
            <person name="Zhong S."/>
            <person name="Goodwin S.B."/>
            <person name="Grigoriev I.V."/>
        </authorList>
    </citation>
    <scope>NUCLEOTIDE SEQUENCE [LARGE SCALE GENOMIC DNA]</scope>
    <source>
        <strain evidence="3">C4 / ATCC 48331 / race T</strain>
    </source>
</reference>
<feature type="region of interest" description="Disordered" evidence="1">
    <location>
        <begin position="1"/>
        <end position="83"/>
    </location>
</feature>
<accession>N4WNX7</accession>
<dbReference type="GeneID" id="25846951"/>
<dbReference type="Proteomes" id="UP000012338">
    <property type="component" value="Unassembled WGS sequence"/>
</dbReference>
<organism evidence="2 3">
    <name type="scientific">Cochliobolus heterostrophus (strain C4 / ATCC 48331 / race T)</name>
    <name type="common">Southern corn leaf blight fungus</name>
    <name type="synonym">Bipolaris maydis</name>
    <dbReference type="NCBI Taxonomy" id="665024"/>
    <lineage>
        <taxon>Eukaryota</taxon>
        <taxon>Fungi</taxon>
        <taxon>Dikarya</taxon>
        <taxon>Ascomycota</taxon>
        <taxon>Pezizomycotina</taxon>
        <taxon>Dothideomycetes</taxon>
        <taxon>Pleosporomycetidae</taxon>
        <taxon>Pleosporales</taxon>
        <taxon>Pleosporineae</taxon>
        <taxon>Pleosporaceae</taxon>
        <taxon>Bipolaris</taxon>
    </lineage>
</organism>
<keyword evidence="3" id="KW-1185">Reference proteome</keyword>
<reference evidence="3" key="2">
    <citation type="journal article" date="2013" name="PLoS Genet.">
        <title>Comparative genome structure, secondary metabolite, and effector coding capacity across Cochliobolus pathogens.</title>
        <authorList>
            <person name="Condon B.J."/>
            <person name="Leng Y."/>
            <person name="Wu D."/>
            <person name="Bushley K.E."/>
            <person name="Ohm R.A."/>
            <person name="Otillar R."/>
            <person name="Martin J."/>
            <person name="Schackwitz W."/>
            <person name="Grimwood J."/>
            <person name="MohdZainudin N."/>
            <person name="Xue C."/>
            <person name="Wang R."/>
            <person name="Manning V.A."/>
            <person name="Dhillon B."/>
            <person name="Tu Z.J."/>
            <person name="Steffenson B.J."/>
            <person name="Salamov A."/>
            <person name="Sun H."/>
            <person name="Lowry S."/>
            <person name="LaButti K."/>
            <person name="Han J."/>
            <person name="Copeland A."/>
            <person name="Lindquist E."/>
            <person name="Barry K."/>
            <person name="Schmutz J."/>
            <person name="Baker S.E."/>
            <person name="Ciuffetti L.M."/>
            <person name="Grigoriev I.V."/>
            <person name="Zhong S."/>
            <person name="Turgeon B.G."/>
        </authorList>
    </citation>
    <scope>NUCLEOTIDE SEQUENCE [LARGE SCALE GENOMIC DNA]</scope>
    <source>
        <strain evidence="3">C4 / ATCC 48331 / race T</strain>
    </source>
</reference>
<name>N4WNX7_COCH4</name>